<keyword evidence="2" id="KW-1185">Reference proteome</keyword>
<accession>A0A840ZPY8</accession>
<reference evidence="1 2" key="1">
    <citation type="submission" date="2020-08" db="EMBL/GenBank/DDBJ databases">
        <title>Genomic Encyclopedia of Type Strains, Phase IV (KMG-IV): sequencing the most valuable type-strain genomes for metagenomic binning, comparative biology and taxonomic classification.</title>
        <authorList>
            <person name="Goeker M."/>
        </authorList>
    </citation>
    <scope>NUCLEOTIDE SEQUENCE [LARGE SCALE GENOMIC DNA]</scope>
    <source>
        <strain evidence="1 2">DSM 2163</strain>
    </source>
</reference>
<dbReference type="EMBL" id="JACHOP010000045">
    <property type="protein sequence ID" value="MBB5760342.1"/>
    <property type="molecule type" value="Genomic_DNA"/>
</dbReference>
<evidence type="ECO:0000313" key="2">
    <source>
        <dbReference type="Proteomes" id="UP000583454"/>
    </source>
</evidence>
<organism evidence="1 2">
    <name type="scientific">Methylorubrum rhodinum</name>
    <dbReference type="NCBI Taxonomy" id="29428"/>
    <lineage>
        <taxon>Bacteria</taxon>
        <taxon>Pseudomonadati</taxon>
        <taxon>Pseudomonadota</taxon>
        <taxon>Alphaproteobacteria</taxon>
        <taxon>Hyphomicrobiales</taxon>
        <taxon>Methylobacteriaceae</taxon>
        <taxon>Methylorubrum</taxon>
    </lineage>
</organism>
<dbReference type="RefSeq" id="WP_183574227.1">
    <property type="nucleotide sequence ID" value="NZ_JACHOP010000045.1"/>
</dbReference>
<gene>
    <name evidence="1" type="ORF">HNR00_005091</name>
</gene>
<dbReference type="Proteomes" id="UP000583454">
    <property type="component" value="Unassembled WGS sequence"/>
</dbReference>
<evidence type="ECO:0000313" key="1">
    <source>
        <dbReference type="EMBL" id="MBB5760342.1"/>
    </source>
</evidence>
<name>A0A840ZPY8_9HYPH</name>
<protein>
    <submittedName>
        <fullName evidence="1">Uncharacterized protein</fullName>
    </submittedName>
</protein>
<dbReference type="AlphaFoldDB" id="A0A840ZPY8"/>
<comment type="caution">
    <text evidence="1">The sequence shown here is derived from an EMBL/GenBank/DDBJ whole genome shotgun (WGS) entry which is preliminary data.</text>
</comment>
<sequence length="183" mass="19948">MIPNETADKLKKLISLLSSDQDGEVLGAARAIGRTPAAAGLDFHALAACVGPRTLGAGWSGPAFATPGFNYADAFRQARPPYGPDEHPDARTRSFGLPIYTDERVESWMEVGRHCLDLNRSIPKKHGGRFLREFEIKLVRDFADGRLYPTNAPASWMESVVARCHQARAAWRRAKAAETGGAS</sequence>
<proteinExistence type="predicted"/>